<dbReference type="GO" id="GO:0050385">
    <property type="term" value="F:ureidoglycolate lyase activity"/>
    <property type="evidence" value="ECO:0007669"/>
    <property type="project" value="UniProtKB-EC"/>
</dbReference>
<dbReference type="Proteomes" id="UP000321058">
    <property type="component" value="Unassembled WGS sequence"/>
</dbReference>
<evidence type="ECO:0000256" key="1">
    <source>
        <dbReference type="ARBA" id="ARBA00011738"/>
    </source>
</evidence>
<reference evidence="5 6" key="1">
    <citation type="submission" date="2019-07" db="EMBL/GenBank/DDBJ databases">
        <title>Whole genome shotgun sequence of Reyranella soli NBRC 108950.</title>
        <authorList>
            <person name="Hosoyama A."/>
            <person name="Uohara A."/>
            <person name="Ohji S."/>
            <person name="Ichikawa N."/>
        </authorList>
    </citation>
    <scope>NUCLEOTIDE SEQUENCE [LARGE SCALE GENOMIC DNA]</scope>
    <source>
        <strain evidence="5 6">NBRC 108950</strain>
    </source>
</reference>
<keyword evidence="6" id="KW-1185">Reference proteome</keyword>
<dbReference type="EMBL" id="BKAJ01000153">
    <property type="protein sequence ID" value="GEP60205.1"/>
    <property type="molecule type" value="Genomic_DNA"/>
</dbReference>
<dbReference type="InterPro" id="IPR007247">
    <property type="entry name" value="Ureidogly_lyase"/>
</dbReference>
<dbReference type="GO" id="GO:0004848">
    <property type="term" value="F:ureidoglycolate hydrolase activity"/>
    <property type="evidence" value="ECO:0007669"/>
    <property type="project" value="InterPro"/>
</dbReference>
<dbReference type="Gene3D" id="2.60.120.480">
    <property type="entry name" value="Ureidoglycolate hydrolase"/>
    <property type="match status" value="1"/>
</dbReference>
<accession>A0A512NMN7</accession>
<dbReference type="GO" id="GO:0006144">
    <property type="term" value="P:purine nucleobase metabolic process"/>
    <property type="evidence" value="ECO:0007669"/>
    <property type="project" value="UniProtKB-KW"/>
</dbReference>
<dbReference type="InterPro" id="IPR024060">
    <property type="entry name" value="Ureidoglycolate_lyase_dom_sf"/>
</dbReference>
<comment type="subunit">
    <text evidence="1">Homodimer.</text>
</comment>
<dbReference type="InterPro" id="IPR047233">
    <property type="entry name" value="UAH_cupin"/>
</dbReference>
<protein>
    <recommendedName>
        <fullName evidence="7">Ureidoglycolate hydrolase</fullName>
    </recommendedName>
</protein>
<keyword evidence="3" id="KW-0456">Lyase</keyword>
<dbReference type="InterPro" id="IPR011051">
    <property type="entry name" value="RmlC_Cupin_sf"/>
</dbReference>
<dbReference type="GO" id="GO:0000256">
    <property type="term" value="P:allantoin catabolic process"/>
    <property type="evidence" value="ECO:0007669"/>
    <property type="project" value="InterPro"/>
</dbReference>
<name>A0A512NMN7_9HYPH</name>
<proteinExistence type="predicted"/>
<keyword evidence="2" id="KW-0659">Purine metabolism</keyword>
<gene>
    <name evidence="5" type="ORF">RSO01_73710</name>
</gene>
<evidence type="ECO:0008006" key="7">
    <source>
        <dbReference type="Google" id="ProtNLM"/>
    </source>
</evidence>
<sequence>MTIREGSMDQVVFDYLNPKVPAGLRLIDVPLVHATEESIKGYGEIATSRDHRIEIVPWPLAGWRKLDAGTGIEGGTTEGIFACEWRANELLGRNEAVGGHYVIGFRERPEQAAAGVALAGDRVLLWHCNYHPDGGQLFFPIDGQPFVVPVAKPGDNLKPEDFVALWSDGSFGIYIHPGIWHEGVFPVTPTGRFFDKQGRVHARVSCDLAGELGVLLNVPLPMSTPPPL</sequence>
<evidence type="ECO:0000256" key="4">
    <source>
        <dbReference type="ARBA" id="ARBA00047684"/>
    </source>
</evidence>
<evidence type="ECO:0000313" key="5">
    <source>
        <dbReference type="EMBL" id="GEP60205.1"/>
    </source>
</evidence>
<evidence type="ECO:0000256" key="2">
    <source>
        <dbReference type="ARBA" id="ARBA00022631"/>
    </source>
</evidence>
<dbReference type="Pfam" id="PF04115">
    <property type="entry name" value="Ureidogly_lyase"/>
    <property type="match status" value="1"/>
</dbReference>
<dbReference type="CDD" id="cd20298">
    <property type="entry name" value="cupin_UAH"/>
    <property type="match status" value="1"/>
</dbReference>
<dbReference type="AlphaFoldDB" id="A0A512NMN7"/>
<dbReference type="SUPFAM" id="SSF51182">
    <property type="entry name" value="RmlC-like cupins"/>
    <property type="match status" value="1"/>
</dbReference>
<evidence type="ECO:0000256" key="3">
    <source>
        <dbReference type="ARBA" id="ARBA00023239"/>
    </source>
</evidence>
<comment type="catalytic activity">
    <reaction evidence="4">
        <text>(S)-ureidoglycolate = urea + glyoxylate</text>
        <dbReference type="Rhea" id="RHEA:11304"/>
        <dbReference type="ChEBI" id="CHEBI:16199"/>
        <dbReference type="ChEBI" id="CHEBI:36655"/>
        <dbReference type="ChEBI" id="CHEBI:57296"/>
        <dbReference type="EC" id="4.3.2.3"/>
    </reaction>
</comment>
<evidence type="ECO:0000313" key="6">
    <source>
        <dbReference type="Proteomes" id="UP000321058"/>
    </source>
</evidence>
<organism evidence="5 6">
    <name type="scientific">Reyranella soli</name>
    <dbReference type="NCBI Taxonomy" id="1230389"/>
    <lineage>
        <taxon>Bacteria</taxon>
        <taxon>Pseudomonadati</taxon>
        <taxon>Pseudomonadota</taxon>
        <taxon>Alphaproteobacteria</taxon>
        <taxon>Hyphomicrobiales</taxon>
        <taxon>Reyranellaceae</taxon>
        <taxon>Reyranella</taxon>
    </lineage>
</organism>
<comment type="caution">
    <text evidence="5">The sequence shown here is derived from an EMBL/GenBank/DDBJ whole genome shotgun (WGS) entry which is preliminary data.</text>
</comment>